<keyword evidence="1" id="KW-0472">Membrane</keyword>
<dbReference type="Proteomes" id="UP000181956">
    <property type="component" value="Chromosome I"/>
</dbReference>
<proteinExistence type="predicted"/>
<dbReference type="Pfam" id="PF10990">
    <property type="entry name" value="DUF2809"/>
    <property type="match status" value="1"/>
</dbReference>
<sequence length="144" mass="15351">MTSPPRPDPRRWLLLGGLVLATLGAGLAVRYGLDGLAGDLLGGALYAVLVFQLVTAACWLIRPRAVSRWWRIALLSAALCWGVEVLQLTGLPEQWAAAFPPARLVFGTTFSAPDLLAYVIGSALAAVMAGRVVRPRQFVGVRAT</sequence>
<organism evidence="2 3">
    <name type="scientific">Microterricola viridarii</name>
    <dbReference type="NCBI Taxonomy" id="412690"/>
    <lineage>
        <taxon>Bacteria</taxon>
        <taxon>Bacillati</taxon>
        <taxon>Actinomycetota</taxon>
        <taxon>Actinomycetes</taxon>
        <taxon>Micrococcales</taxon>
        <taxon>Microbacteriaceae</taxon>
        <taxon>Microterricola</taxon>
    </lineage>
</organism>
<reference evidence="3" key="1">
    <citation type="submission" date="2016-10" db="EMBL/GenBank/DDBJ databases">
        <authorList>
            <person name="Varghese N."/>
            <person name="Submissions S."/>
        </authorList>
    </citation>
    <scope>NUCLEOTIDE SEQUENCE [LARGE SCALE GENOMIC DNA]</scope>
    <source>
        <strain evidence="3">DSM 21772</strain>
    </source>
</reference>
<dbReference type="EMBL" id="LT629742">
    <property type="protein sequence ID" value="SDS51391.1"/>
    <property type="molecule type" value="Genomic_DNA"/>
</dbReference>
<evidence type="ECO:0000256" key="1">
    <source>
        <dbReference type="SAM" id="Phobius"/>
    </source>
</evidence>
<accession>A0A1H1STZ1</accession>
<keyword evidence="1" id="KW-0812">Transmembrane</keyword>
<feature type="transmembrane region" description="Helical" evidence="1">
    <location>
        <begin position="44"/>
        <end position="61"/>
    </location>
</feature>
<evidence type="ECO:0008006" key="4">
    <source>
        <dbReference type="Google" id="ProtNLM"/>
    </source>
</evidence>
<keyword evidence="1" id="KW-1133">Transmembrane helix</keyword>
<name>A0A1H1STZ1_9MICO</name>
<feature type="transmembrane region" description="Helical" evidence="1">
    <location>
        <begin position="115"/>
        <end position="133"/>
    </location>
</feature>
<dbReference type="RefSeq" id="WP_083363579.1">
    <property type="nucleotide sequence ID" value="NZ_LT629742.1"/>
</dbReference>
<dbReference type="STRING" id="412690.SAMN04489834_1621"/>
<evidence type="ECO:0000313" key="2">
    <source>
        <dbReference type="EMBL" id="SDS51391.1"/>
    </source>
</evidence>
<feature type="transmembrane region" description="Helical" evidence="1">
    <location>
        <begin position="73"/>
        <end position="95"/>
    </location>
</feature>
<dbReference type="InterPro" id="IPR021257">
    <property type="entry name" value="DUF2809"/>
</dbReference>
<evidence type="ECO:0000313" key="3">
    <source>
        <dbReference type="Proteomes" id="UP000181956"/>
    </source>
</evidence>
<dbReference type="OrthoDB" id="3874273at2"/>
<protein>
    <recommendedName>
        <fullName evidence="4">DUF2809 domain-containing protein</fullName>
    </recommendedName>
</protein>
<keyword evidence="3" id="KW-1185">Reference proteome</keyword>
<gene>
    <name evidence="2" type="ORF">SAMN04489834_1621</name>
</gene>
<dbReference type="AlphaFoldDB" id="A0A1H1STZ1"/>